<comment type="caution">
    <text evidence="1">The sequence shown here is derived from an EMBL/GenBank/DDBJ whole genome shotgun (WGS) entry which is preliminary data.</text>
</comment>
<gene>
    <name evidence="1" type="ORF">HNQ94_002208</name>
</gene>
<reference evidence="1 2" key="1">
    <citation type="submission" date="2020-08" db="EMBL/GenBank/DDBJ databases">
        <title>Genomic Encyclopedia of Type Strains, Phase IV (KMG-IV): sequencing the most valuable type-strain genomes for metagenomic binning, comparative biology and taxonomic classification.</title>
        <authorList>
            <person name="Goeker M."/>
        </authorList>
    </citation>
    <scope>NUCLEOTIDE SEQUENCE [LARGE SCALE GENOMIC DNA]</scope>
    <source>
        <strain evidence="1 2">DSM 19612</strain>
    </source>
</reference>
<sequence>MMKKFILTQSFHWIKFVNLVPHSSYHLYVDNHFVGSVHGANEMKLKKGYFSNGKHVLTIIEQEGQLIVGQHHFTFTVKQKGIRNVRDRTFQAGDILVASDNVLQEMTGYMGHAALAISEDELIESPGGFPAIKQDSIQQFLEKHPEHAQFRPKNKEMGEKAAQNAIDYLQEYKENLNNGEQKPVFNFALSNLSDPWQYVYCSKLIWLSYYHGAGYEFENDHLWFSPEDLYTILSEDENFKTVYEQENVSFKVDT</sequence>
<name>A0A841Q5X9_9BACI</name>
<protein>
    <submittedName>
        <fullName evidence="1">Uncharacterized protein YycO</fullName>
    </submittedName>
</protein>
<dbReference type="RefSeq" id="WP_174496693.1">
    <property type="nucleotide sequence ID" value="NZ_CADDWK010000008.1"/>
</dbReference>
<dbReference type="InterPro" id="IPR038765">
    <property type="entry name" value="Papain-like_cys_pep_sf"/>
</dbReference>
<organism evidence="1 2">
    <name type="scientific">Salirhabdus euzebyi</name>
    <dbReference type="NCBI Taxonomy" id="394506"/>
    <lineage>
        <taxon>Bacteria</taxon>
        <taxon>Bacillati</taxon>
        <taxon>Bacillota</taxon>
        <taxon>Bacilli</taxon>
        <taxon>Bacillales</taxon>
        <taxon>Bacillaceae</taxon>
        <taxon>Salirhabdus</taxon>
    </lineage>
</organism>
<keyword evidence="2" id="KW-1185">Reference proteome</keyword>
<dbReference type="Gene3D" id="3.90.1720.10">
    <property type="entry name" value="endopeptidase domain like (from Nostoc punctiforme)"/>
    <property type="match status" value="1"/>
</dbReference>
<dbReference type="AlphaFoldDB" id="A0A841Q5X9"/>
<evidence type="ECO:0000313" key="2">
    <source>
        <dbReference type="Proteomes" id="UP000581688"/>
    </source>
</evidence>
<dbReference type="SUPFAM" id="SSF54001">
    <property type="entry name" value="Cysteine proteinases"/>
    <property type="match status" value="1"/>
</dbReference>
<evidence type="ECO:0000313" key="1">
    <source>
        <dbReference type="EMBL" id="MBB6453757.1"/>
    </source>
</evidence>
<accession>A0A841Q5X9</accession>
<dbReference type="Proteomes" id="UP000581688">
    <property type="component" value="Unassembled WGS sequence"/>
</dbReference>
<dbReference type="EMBL" id="JACHGH010000006">
    <property type="protein sequence ID" value="MBB6453757.1"/>
    <property type="molecule type" value="Genomic_DNA"/>
</dbReference>
<proteinExistence type="predicted"/>